<dbReference type="OrthoDB" id="4547866at2"/>
<dbReference type="EMBL" id="CP000383">
    <property type="protein sequence ID" value="ABG57681.1"/>
    <property type="molecule type" value="Genomic_DNA"/>
</dbReference>
<sequence>MEKNILIIYFSQSGQLTEIVDNFAQPFESAGVYIEKIALKLKKPFPFPWTSDTFFDAMPESVLGIPVELEPIEYKRPSYDLVVLAYQPWFLSPSIPTSSILKDTHFRNILQQTPVVTLIGARNMWLNAQEKMKKQLAETGAELVGNIALIDQHNNHLSAVSILYWMLTGKKERYLNIFPKPGVSDTDIKHVSVFGETVLSHLQAGNWIGLQDSLILQKAVEIKSNLMFIEQRAGKLFSIWANLIYGKKNRKPWVTGFKYYLLIALFIVAPIVVSINEVLFKPFLKKQINKKKKYYQGLN</sequence>
<dbReference type="Proteomes" id="UP000001822">
    <property type="component" value="Chromosome"/>
</dbReference>
<keyword evidence="1" id="KW-0472">Membrane</keyword>
<dbReference type="AlphaFoldDB" id="A0A6N4SN13"/>
<keyword evidence="1" id="KW-0812">Transmembrane</keyword>
<name>A0A6N4SN13_CYTH3</name>
<dbReference type="KEGG" id="chu:CHU_0391"/>
<evidence type="ECO:0008006" key="4">
    <source>
        <dbReference type="Google" id="ProtNLM"/>
    </source>
</evidence>
<proteinExistence type="predicted"/>
<gene>
    <name evidence="2" type="ordered locus">CHU_0391</name>
</gene>
<reference evidence="2 3" key="1">
    <citation type="journal article" date="2007" name="Appl. Environ. Microbiol.">
        <title>Genome sequence of the cellulolytic gliding bacterium Cytophaga hutchinsonii.</title>
        <authorList>
            <person name="Xie G."/>
            <person name="Bruce D.C."/>
            <person name="Challacombe J.F."/>
            <person name="Chertkov O."/>
            <person name="Detter J.C."/>
            <person name="Gilna P."/>
            <person name="Han C.S."/>
            <person name="Lucas S."/>
            <person name="Misra M."/>
            <person name="Myers G.L."/>
            <person name="Richardson P."/>
            <person name="Tapia R."/>
            <person name="Thayer N."/>
            <person name="Thompson L.S."/>
            <person name="Brettin T.S."/>
            <person name="Henrissat B."/>
            <person name="Wilson D.B."/>
            <person name="McBride M.J."/>
        </authorList>
    </citation>
    <scope>NUCLEOTIDE SEQUENCE [LARGE SCALE GENOMIC DNA]</scope>
    <source>
        <strain evidence="3">ATCC 33406 / DSM 1761 / CIP 103989 / NBRC 15051 / NCIMB 9469 / D465</strain>
    </source>
</reference>
<accession>A0A6N4SN13</accession>
<evidence type="ECO:0000313" key="2">
    <source>
        <dbReference type="EMBL" id="ABG57681.1"/>
    </source>
</evidence>
<keyword evidence="3" id="KW-1185">Reference proteome</keyword>
<keyword evidence="1" id="KW-1133">Transmembrane helix</keyword>
<dbReference type="InterPro" id="IPR029039">
    <property type="entry name" value="Flavoprotein-like_sf"/>
</dbReference>
<dbReference type="SUPFAM" id="SSF52218">
    <property type="entry name" value="Flavoproteins"/>
    <property type="match status" value="1"/>
</dbReference>
<evidence type="ECO:0000313" key="3">
    <source>
        <dbReference type="Proteomes" id="UP000001822"/>
    </source>
</evidence>
<dbReference type="RefSeq" id="WP_011583797.1">
    <property type="nucleotide sequence ID" value="NC_008255.1"/>
</dbReference>
<protein>
    <recommendedName>
        <fullName evidence="4">Dialkylrecorsinol condensing enzyme DarA</fullName>
    </recommendedName>
</protein>
<feature type="transmembrane region" description="Helical" evidence="1">
    <location>
        <begin position="259"/>
        <end position="284"/>
    </location>
</feature>
<dbReference type="Gene3D" id="3.40.50.360">
    <property type="match status" value="1"/>
</dbReference>
<organism evidence="2 3">
    <name type="scientific">Cytophaga hutchinsonii (strain ATCC 33406 / DSM 1761 / CIP 103989 / NBRC 15051 / NCIMB 9469 / D465)</name>
    <dbReference type="NCBI Taxonomy" id="269798"/>
    <lineage>
        <taxon>Bacteria</taxon>
        <taxon>Pseudomonadati</taxon>
        <taxon>Bacteroidota</taxon>
        <taxon>Cytophagia</taxon>
        <taxon>Cytophagales</taxon>
        <taxon>Cytophagaceae</taxon>
        <taxon>Cytophaga</taxon>
    </lineage>
</organism>
<evidence type="ECO:0000256" key="1">
    <source>
        <dbReference type="SAM" id="Phobius"/>
    </source>
</evidence>